<evidence type="ECO:0000313" key="2">
    <source>
        <dbReference type="EMBL" id="NPU65476.1"/>
    </source>
</evidence>
<reference evidence="2" key="1">
    <citation type="submission" date="2020-05" db="EMBL/GenBank/DDBJ databases">
        <title>Nod-independent and nitrogen-fixing Bradyrhizobium aeschynomene sp. nov. isolated from nodules of Aeschynomene indica.</title>
        <authorList>
            <person name="Zhang Z."/>
        </authorList>
    </citation>
    <scope>NUCLEOTIDE SEQUENCE</scope>
    <source>
        <strain evidence="2">83012</strain>
    </source>
</reference>
<organism evidence="2 3">
    <name type="scientific">Bradyrhizobium aeschynomenes</name>
    <dbReference type="NCBI Taxonomy" id="2734909"/>
    <lineage>
        <taxon>Bacteria</taxon>
        <taxon>Pseudomonadati</taxon>
        <taxon>Pseudomonadota</taxon>
        <taxon>Alphaproteobacteria</taxon>
        <taxon>Hyphomicrobiales</taxon>
        <taxon>Nitrobacteraceae</taxon>
        <taxon>Bradyrhizobium</taxon>
    </lineage>
</organism>
<feature type="domain" description="HTH luxR-type" evidence="1">
    <location>
        <begin position="325"/>
        <end position="382"/>
    </location>
</feature>
<evidence type="ECO:0000313" key="3">
    <source>
        <dbReference type="Proteomes" id="UP000886476"/>
    </source>
</evidence>
<dbReference type="Gene3D" id="1.10.10.10">
    <property type="entry name" value="Winged helix-like DNA-binding domain superfamily/Winged helix DNA-binding domain"/>
    <property type="match status" value="1"/>
</dbReference>
<dbReference type="InterPro" id="IPR016032">
    <property type="entry name" value="Sig_transdc_resp-reg_C-effctor"/>
</dbReference>
<dbReference type="InterPro" id="IPR036388">
    <property type="entry name" value="WH-like_DNA-bd_sf"/>
</dbReference>
<dbReference type="Proteomes" id="UP000886476">
    <property type="component" value="Unassembled WGS sequence"/>
</dbReference>
<proteinExistence type="predicted"/>
<gene>
    <name evidence="2" type="ORF">HL667_10770</name>
</gene>
<dbReference type="InterPro" id="IPR000792">
    <property type="entry name" value="Tscrpt_reg_LuxR_C"/>
</dbReference>
<evidence type="ECO:0000259" key="1">
    <source>
        <dbReference type="SMART" id="SM00421"/>
    </source>
</evidence>
<comment type="caution">
    <text evidence="2">The sequence shown here is derived from an EMBL/GenBank/DDBJ whole genome shotgun (WGS) entry which is preliminary data.</text>
</comment>
<sequence length="394" mass="43085">MTGQTGTPFPGHGSEVIVQSELYSRALDAIYQGFAEPDGIGGALNCVRELTGAESATFEVIDPILRQPVTFRSSGVAPAEGDDYLAHFAPRNPRLPTALKQRQGELSWDYQVMDESAMDRDPFYAEFLPRAGLRYFLSAVLERSPQRMVALTLQRTPQQGHVGKADIALMQRLTPHLQRAHRMRGSLVTAYGHDIGTRALDVLKDGVALLDPKGEIVYLNPSLQAISTGSGLFRIDSRGILFGSADLRNRFARAFSVAVSADGLTDSESARDFLAPRPDGLPPCTISLRALHHSRRRTDCPAAAVMMLVRDPMRDGPATHLLQDLHGLTKAEAQLACALSAGMTAVEYAAHRGIKVTTVYTHLKRTREKTGWRSVAELTRRIHEISVGLLNADP</sequence>
<keyword evidence="3" id="KW-1185">Reference proteome</keyword>
<dbReference type="SMART" id="SM00421">
    <property type="entry name" value="HTH_LUXR"/>
    <property type="match status" value="1"/>
</dbReference>
<name>A0ABX2CB57_9BRAD</name>
<accession>A0ABX2CB57</accession>
<protein>
    <submittedName>
        <fullName evidence="2">Helix-turn-helix transcriptional regulator</fullName>
    </submittedName>
</protein>
<dbReference type="SUPFAM" id="SSF46894">
    <property type="entry name" value="C-terminal effector domain of the bipartite response regulators"/>
    <property type="match status" value="1"/>
</dbReference>
<dbReference type="EMBL" id="JABFDN010000002">
    <property type="protein sequence ID" value="NPU65476.1"/>
    <property type="molecule type" value="Genomic_DNA"/>
</dbReference>